<dbReference type="Proteomes" id="UP000199690">
    <property type="component" value="Unassembled WGS sequence"/>
</dbReference>
<name>A0A1H5T1C5_9PSEU</name>
<gene>
    <name evidence="1" type="ORF">SAMN02982929_00080</name>
    <name evidence="2" type="ORF">SAMN05216506_101952</name>
</gene>
<keyword evidence="3" id="KW-1185">Reference proteome</keyword>
<organism evidence="1 4">
    <name type="scientific">Saccharopolyspora kobensis</name>
    <dbReference type="NCBI Taxonomy" id="146035"/>
    <lineage>
        <taxon>Bacteria</taxon>
        <taxon>Bacillati</taxon>
        <taxon>Actinomycetota</taxon>
        <taxon>Actinomycetes</taxon>
        <taxon>Pseudonocardiales</taxon>
        <taxon>Pseudonocardiaceae</taxon>
        <taxon>Saccharopolyspora</taxon>
    </lineage>
</organism>
<protein>
    <submittedName>
        <fullName evidence="1">Uncharacterized protein</fullName>
    </submittedName>
</protein>
<evidence type="ECO:0000313" key="4">
    <source>
        <dbReference type="Proteomes" id="UP000236729"/>
    </source>
</evidence>
<evidence type="ECO:0000313" key="3">
    <source>
        <dbReference type="Proteomes" id="UP000199690"/>
    </source>
</evidence>
<dbReference type="EMBL" id="FNVB01000002">
    <property type="protein sequence ID" value="SEF55968.1"/>
    <property type="molecule type" value="Genomic_DNA"/>
</dbReference>
<evidence type="ECO:0000313" key="2">
    <source>
        <dbReference type="EMBL" id="SFC52067.1"/>
    </source>
</evidence>
<dbReference type="Pfam" id="PF19888">
    <property type="entry name" value="DUF6361"/>
    <property type="match status" value="1"/>
</dbReference>
<dbReference type="EMBL" id="FOME01000001">
    <property type="protein sequence ID" value="SFC52067.1"/>
    <property type="molecule type" value="Genomic_DNA"/>
</dbReference>
<sequence>MSSTFGWLDVDDEQRRRMLQVVELFKESGTLDELGIGSVRDAIADLLFPGTSTLHTRLRYLLLVPWAMTEVVDSGRHGDAVARMRRLEIKTIGALLTGSSSRDGIIGRDSKARLKRMPSELYWGALRTYGIVSVDMSAQNWFRQARRVTSDVEDSTGRTRGMIFGLHPDLPGPPQDWLTSCSTELRLAEADFLRDRLQSAVGTSLLGWLAAADQHWDTSGGMIWEHPALASFPSGIRDVVDNARRLSVSFHGAMLLYNLMLAEKLSDEDEASLVDDYRELLDEWEQELSGARVLDGWDHRVLWEIAETSGRRVKPGLRQFFGSWIRILESGGPLAGSAAARELVRARERTLKGSRSRFDNRAALNAWSGESGLGRLSFRWPVASRWLDDLNAAGGR</sequence>
<accession>A0A1I1JTU6</accession>
<dbReference type="RefSeq" id="WP_093346402.1">
    <property type="nucleotide sequence ID" value="NZ_FNVB01000002.1"/>
</dbReference>
<reference evidence="3 4" key="2">
    <citation type="submission" date="2016-10" db="EMBL/GenBank/DDBJ databases">
        <authorList>
            <person name="Varghese N."/>
            <person name="Submissions S."/>
        </authorList>
    </citation>
    <scope>NUCLEOTIDE SEQUENCE [LARGE SCALE GENOMIC DNA]</scope>
    <source>
        <strain evidence="4">ATCC 20501</strain>
        <strain evidence="2 3">CGMCC 4.3529</strain>
    </source>
</reference>
<evidence type="ECO:0000313" key="1">
    <source>
        <dbReference type="EMBL" id="SEF55968.1"/>
    </source>
</evidence>
<dbReference type="Proteomes" id="UP000236729">
    <property type="component" value="Unassembled WGS sequence"/>
</dbReference>
<dbReference type="InterPro" id="IPR045941">
    <property type="entry name" value="DUF6361"/>
</dbReference>
<dbReference type="AlphaFoldDB" id="A0A1H5T1C5"/>
<reference evidence="1" key="1">
    <citation type="submission" date="2016-10" db="EMBL/GenBank/DDBJ databases">
        <authorList>
            <person name="de Groot N.N."/>
        </authorList>
    </citation>
    <scope>NUCLEOTIDE SEQUENCE [LARGE SCALE GENOMIC DNA]</scope>
    <source>
        <strain evidence="1">ATCC 20501</strain>
    </source>
</reference>
<accession>A0A1H5T1C5</accession>
<proteinExistence type="predicted"/>